<protein>
    <recommendedName>
        <fullName evidence="3">Lipoprotein</fullName>
    </recommendedName>
</protein>
<gene>
    <name evidence="1" type="ORF">M097_4901</name>
</gene>
<comment type="caution">
    <text evidence="1">The sequence shown here is derived from an EMBL/GenBank/DDBJ whole genome shotgun (WGS) entry which is preliminary data.</text>
</comment>
<dbReference type="Proteomes" id="UP000028134">
    <property type="component" value="Unassembled WGS sequence"/>
</dbReference>
<name>A0A078QLP2_PHOVU</name>
<evidence type="ECO:0008006" key="3">
    <source>
        <dbReference type="Google" id="ProtNLM"/>
    </source>
</evidence>
<organism evidence="1 2">
    <name type="scientific">Phocaeicola vulgatus str. 3775 SL</name>
    <name type="common">B</name>
    <name type="synonym">iv</name>
    <dbReference type="NCBI Taxonomy" id="1339350"/>
    <lineage>
        <taxon>Bacteria</taxon>
        <taxon>Pseudomonadati</taxon>
        <taxon>Bacteroidota</taxon>
        <taxon>Bacteroidia</taxon>
        <taxon>Bacteroidales</taxon>
        <taxon>Bacteroidaceae</taxon>
        <taxon>Phocaeicola</taxon>
    </lineage>
</organism>
<evidence type="ECO:0000313" key="2">
    <source>
        <dbReference type="Proteomes" id="UP000028134"/>
    </source>
</evidence>
<dbReference type="RefSeq" id="WP_032946795.1">
    <property type="nucleotide sequence ID" value="NZ_JNHI01000116.1"/>
</dbReference>
<reference evidence="1 2" key="1">
    <citation type="submission" date="2014-04" db="EMBL/GenBank/DDBJ databases">
        <authorList>
            <person name="Sears C."/>
            <person name="Carroll K."/>
            <person name="Sack B.R."/>
            <person name="Qadri F."/>
            <person name="Myers L.L."/>
            <person name="Chung G.-T."/>
            <person name="Escheverria P."/>
            <person name="Fraser C.M."/>
            <person name="Sadzewicz L."/>
            <person name="Shefchek K.A."/>
            <person name="Tallon L."/>
            <person name="Das S.P."/>
            <person name="Daugherty S."/>
            <person name="Mongodin E.F."/>
        </authorList>
    </citation>
    <scope>NUCLEOTIDE SEQUENCE [LARGE SCALE GENOMIC DNA]</scope>
    <source>
        <strain evidence="2">3775 SL(B) 10 (iv)</strain>
    </source>
</reference>
<dbReference type="AlphaFoldDB" id="A0A078QLP2"/>
<dbReference type="EMBL" id="JNHI01000116">
    <property type="protein sequence ID" value="KDS23336.1"/>
    <property type="molecule type" value="Genomic_DNA"/>
</dbReference>
<sequence length="439" mass="49217">MKKLFHSLWGVSRLLVGGMTVALTSCTQGSGLLDDFSEASESSVLSRSISVADSVSLFSNADEYQKQETKSYSYYPETDEFYSSNMYAVRELPFALKVRGGGVAGQPYLSTQGMRKELTLSAYNSSKFYLKILPPSSGIPYLIYSKSYNKPLVCGQYNNAPNNKLVFVWDSEDISSGSWDLIPSTYKGYFNIENQTYLGTEDPNNPWSVFNYSIEVKSNGQVGYAKYNKQPQQEFLLEFQDKFKVKEIVFEPEAVVTELDPVVVYSNGQTGAVAGPSNITIYAKKDVKDTSYYTEKGTLKIPMENEEQMFLRPAIIAGQFIAPGNFSSGEMPDSTIFLPRAPYTSTTYEIPKTLSVTIPVEVDEPSLIKVTTYLKKYSVKADYTITMTYRNGNESNDREVKFKGSWYGIINTTSKAKPDEIVTIPLEEYMKSLSNNNLQ</sequence>
<proteinExistence type="predicted"/>
<dbReference type="PATRIC" id="fig|1339350.3.peg.4628"/>
<evidence type="ECO:0000313" key="1">
    <source>
        <dbReference type="EMBL" id="KDS23336.1"/>
    </source>
</evidence>
<accession>A0A078QLP2</accession>
<dbReference type="PROSITE" id="PS51257">
    <property type="entry name" value="PROKAR_LIPOPROTEIN"/>
    <property type="match status" value="1"/>
</dbReference>